<feature type="signal peptide" evidence="1">
    <location>
        <begin position="1"/>
        <end position="26"/>
    </location>
</feature>
<reference evidence="3" key="1">
    <citation type="journal article" date="2019" name="Int. J. Syst. Evol. Microbiol.">
        <title>The Global Catalogue of Microorganisms (GCM) 10K type strain sequencing project: providing services to taxonomists for standard genome sequencing and annotation.</title>
        <authorList>
            <consortium name="The Broad Institute Genomics Platform"/>
            <consortium name="The Broad Institute Genome Sequencing Center for Infectious Disease"/>
            <person name="Wu L."/>
            <person name="Ma J."/>
        </authorList>
    </citation>
    <scope>NUCLEOTIDE SEQUENCE [LARGE SCALE GENOMIC DNA]</scope>
    <source>
        <strain evidence="3">JCM 19212</strain>
    </source>
</reference>
<keyword evidence="1" id="KW-0732">Signal</keyword>
<dbReference type="Proteomes" id="UP001501083">
    <property type="component" value="Unassembled WGS sequence"/>
</dbReference>
<dbReference type="PANTHER" id="PTHR41247">
    <property type="entry name" value="HTH-TYPE TRANSCRIPTIONAL REPRESSOR YCNK"/>
    <property type="match status" value="1"/>
</dbReference>
<keyword evidence="3" id="KW-1185">Reference proteome</keyword>
<feature type="chain" id="PRO_5045510481" evidence="1">
    <location>
        <begin position="27"/>
        <end position="177"/>
    </location>
</feature>
<dbReference type="Gene3D" id="3.30.70.2050">
    <property type="match status" value="1"/>
</dbReference>
<dbReference type="EMBL" id="BAABKY010000002">
    <property type="protein sequence ID" value="GAA5073231.1"/>
    <property type="molecule type" value="Genomic_DNA"/>
</dbReference>
<dbReference type="Pfam" id="PF05573">
    <property type="entry name" value="NosL"/>
    <property type="match status" value="1"/>
</dbReference>
<comment type="caution">
    <text evidence="2">The sequence shown here is derived from an EMBL/GenBank/DDBJ whole genome shotgun (WGS) entry which is preliminary data.</text>
</comment>
<dbReference type="Gene3D" id="3.30.70.2060">
    <property type="match status" value="1"/>
</dbReference>
<proteinExistence type="predicted"/>
<dbReference type="PANTHER" id="PTHR41247:SF1">
    <property type="entry name" value="HTH-TYPE TRANSCRIPTIONAL REPRESSOR YCNK"/>
    <property type="match status" value="1"/>
</dbReference>
<dbReference type="PROSITE" id="PS51257">
    <property type="entry name" value="PROKAR_LIPOPROTEIN"/>
    <property type="match status" value="1"/>
</dbReference>
<protein>
    <submittedName>
        <fullName evidence="2">Nitrous oxide reductase accessory protein NosL</fullName>
    </submittedName>
</protein>
<dbReference type="InterPro" id="IPR008719">
    <property type="entry name" value="N2O_reductase_NosL"/>
</dbReference>
<dbReference type="SUPFAM" id="SSF160387">
    <property type="entry name" value="NosL/MerB-like"/>
    <property type="match status" value="1"/>
</dbReference>
<evidence type="ECO:0000256" key="1">
    <source>
        <dbReference type="SAM" id="SignalP"/>
    </source>
</evidence>
<evidence type="ECO:0000313" key="2">
    <source>
        <dbReference type="EMBL" id="GAA5073231.1"/>
    </source>
</evidence>
<accession>A0ABP9L897</accession>
<name>A0ABP9L897_9GAMM</name>
<organism evidence="2 3">
    <name type="scientific">Lysobacter panacisoli</name>
    <dbReference type="NCBI Taxonomy" id="1255263"/>
    <lineage>
        <taxon>Bacteria</taxon>
        <taxon>Pseudomonadati</taxon>
        <taxon>Pseudomonadota</taxon>
        <taxon>Gammaproteobacteria</taxon>
        <taxon>Lysobacterales</taxon>
        <taxon>Lysobacteraceae</taxon>
        <taxon>Lysobacter</taxon>
    </lineage>
</organism>
<gene>
    <name evidence="2" type="ORF">GCM10025759_14160</name>
</gene>
<evidence type="ECO:0000313" key="3">
    <source>
        <dbReference type="Proteomes" id="UP001501083"/>
    </source>
</evidence>
<sequence>MTLRSNGRARLRRLVALALPALLLSACGERTSVTTAPIEPRAGEICELDGMTLADFPGPKGQIRYADGKTSYFCDTVELLSVVLMPEQVRKVDGAYTQDMARANWETPAGHWIRVEDAFYVEGSRRVGSMGPTLASFALRADAEVFARKFGGKVLPFSEITPNQVRLDGGTTHDQGM</sequence>
<dbReference type="RefSeq" id="WP_158986618.1">
    <property type="nucleotide sequence ID" value="NZ_BAABKY010000002.1"/>
</dbReference>